<evidence type="ECO:0000256" key="1">
    <source>
        <dbReference type="ARBA" id="ARBA00004123"/>
    </source>
</evidence>
<reference evidence="8 9" key="1">
    <citation type="submission" date="2024-05" db="EMBL/GenBank/DDBJ databases">
        <authorList>
            <person name="Wallberg A."/>
        </authorList>
    </citation>
    <scope>NUCLEOTIDE SEQUENCE [LARGE SCALE GENOMIC DNA]</scope>
</reference>
<evidence type="ECO:0000256" key="4">
    <source>
        <dbReference type="ARBA" id="ARBA00023242"/>
    </source>
</evidence>
<dbReference type="InterPro" id="IPR010541">
    <property type="entry name" value="Prp3_C"/>
</dbReference>
<evidence type="ECO:0000256" key="3">
    <source>
        <dbReference type="ARBA" id="ARBA00023187"/>
    </source>
</evidence>
<feature type="compositionally biased region" description="Basic residues" evidence="5">
    <location>
        <begin position="104"/>
        <end position="114"/>
    </location>
</feature>
<feature type="compositionally biased region" description="Basic and acidic residues" evidence="5">
    <location>
        <begin position="71"/>
        <end position="103"/>
    </location>
</feature>
<keyword evidence="4" id="KW-0539">Nucleus</keyword>
<name>A0AAV2R354_MEGNR</name>
<sequence length="694" mass="78973">MSGGTKGQLKELKCQVRKDIKRFLVERSRVVVMTIYNVSDNDSTLYDSTYRELVQLNSKQESRSHMYLEETLTKADKKEKKDDKTTRKRSYYDEKDREKDSKRARTKGNRPYKRQIKDENDVIRKESTEGNAESDVSAESPGQIQAQQIKDIMAKAQAVIEERKKAMSIQPSTNGAAGVPGMILPTPGGLPPGGLNSFGLPNSSDVNSRIAQLQARIQAQIGSTAIPALQVPMAAPPLPIDMAQVTAEVQSKHHNMAAAAAAAAAACEQSKPTPLILDDEGKTVDSTGREVHLTTRIPTLKANIRAKKREEFKQQLNEKPVDDVGENSFFDYRVSTRPTQRTKRMFKFHEHGKFIQVAQRERAKSRLDKLQTEISKVAKKTGILSAAKLAQLEQREQKEEYQEGVPQMEWWDTVIVESGSYPDDDGEVDVKNISSLIEHPMEMRCPSDPTKPVDLQVFLTKQERKKLRRMNRREAWKEKVEKIRLGLEPPPEPKVRMANLMRVLGTEAVIDPTKMEKHVREQMEKRLKAHQDANQARKLTPDQRRDKKMSKIKEDTTTGVHVAVFKVTDFSNGSHKFKVETNAKQLFMTGTVVLFRDVNVVVVEGGPKQQKKYKRLMMDRIKWAEESRSKDAELESKCLLVWEGVKPDRSFGDVQFKACPTETFARDHFRKHGVEEYWDLAYGRKILEETEDGV</sequence>
<evidence type="ECO:0000259" key="6">
    <source>
        <dbReference type="Pfam" id="PF06544"/>
    </source>
</evidence>
<proteinExistence type="predicted"/>
<keyword evidence="9" id="KW-1185">Reference proteome</keyword>
<evidence type="ECO:0000256" key="5">
    <source>
        <dbReference type="SAM" id="MobiDB-lite"/>
    </source>
</evidence>
<keyword evidence="2" id="KW-0507">mRNA processing</keyword>
<comment type="subcellular location">
    <subcellularLocation>
        <location evidence="1">Nucleus</location>
    </subcellularLocation>
</comment>
<dbReference type="InterPro" id="IPR013881">
    <property type="entry name" value="Pre-mRNA_splic_Prp3_dom"/>
</dbReference>
<dbReference type="GO" id="GO:0000398">
    <property type="term" value="P:mRNA splicing, via spliceosome"/>
    <property type="evidence" value="ECO:0007669"/>
    <property type="project" value="InterPro"/>
</dbReference>
<feature type="region of interest" description="Disordered" evidence="5">
    <location>
        <begin position="71"/>
        <end position="141"/>
    </location>
</feature>
<feature type="domain" description="Pre-mRNA-splicing factor 3" evidence="7">
    <location>
        <begin position="327"/>
        <end position="540"/>
    </location>
</feature>
<evidence type="ECO:0000313" key="8">
    <source>
        <dbReference type="EMBL" id="CAL4113560.1"/>
    </source>
</evidence>
<gene>
    <name evidence="8" type="ORF">MNOR_LOCUS20147</name>
</gene>
<feature type="non-terminal residue" evidence="8">
    <location>
        <position position="694"/>
    </location>
</feature>
<dbReference type="InterPro" id="IPR027104">
    <property type="entry name" value="Prp3"/>
</dbReference>
<feature type="compositionally biased region" description="Basic and acidic residues" evidence="5">
    <location>
        <begin position="539"/>
        <end position="550"/>
    </location>
</feature>
<evidence type="ECO:0000256" key="2">
    <source>
        <dbReference type="ARBA" id="ARBA00022664"/>
    </source>
</evidence>
<keyword evidence="3" id="KW-0508">mRNA splicing</keyword>
<protein>
    <submittedName>
        <fullName evidence="8">Uncharacterized protein</fullName>
    </submittedName>
</protein>
<dbReference type="Pfam" id="PF08572">
    <property type="entry name" value="PRP3"/>
    <property type="match status" value="1"/>
</dbReference>
<dbReference type="Pfam" id="PF06544">
    <property type="entry name" value="Prp3_C"/>
    <property type="match status" value="1"/>
</dbReference>
<feature type="compositionally biased region" description="Basic and acidic residues" evidence="5">
    <location>
        <begin position="115"/>
        <end position="128"/>
    </location>
</feature>
<dbReference type="AlphaFoldDB" id="A0AAV2R354"/>
<dbReference type="EMBL" id="CAXKWB010015376">
    <property type="protein sequence ID" value="CAL4113560.1"/>
    <property type="molecule type" value="Genomic_DNA"/>
</dbReference>
<feature type="region of interest" description="Disordered" evidence="5">
    <location>
        <begin position="527"/>
        <end position="550"/>
    </location>
</feature>
<evidence type="ECO:0000313" key="9">
    <source>
        <dbReference type="Proteomes" id="UP001497623"/>
    </source>
</evidence>
<comment type="caution">
    <text evidence="8">The sequence shown here is derived from an EMBL/GenBank/DDBJ whole genome shotgun (WGS) entry which is preliminary data.</text>
</comment>
<dbReference type="GO" id="GO:0046540">
    <property type="term" value="C:U4/U6 x U5 tri-snRNP complex"/>
    <property type="evidence" value="ECO:0007669"/>
    <property type="project" value="InterPro"/>
</dbReference>
<evidence type="ECO:0000259" key="7">
    <source>
        <dbReference type="Pfam" id="PF08572"/>
    </source>
</evidence>
<dbReference type="PANTHER" id="PTHR14212:SF0">
    <property type="entry name" value="U4_U6 SMALL NUCLEAR RIBONUCLEOPROTEIN PRP3"/>
    <property type="match status" value="1"/>
</dbReference>
<dbReference type="Proteomes" id="UP001497623">
    <property type="component" value="Unassembled WGS sequence"/>
</dbReference>
<dbReference type="CDD" id="cd24162">
    <property type="entry name" value="Prp3_C"/>
    <property type="match status" value="1"/>
</dbReference>
<feature type="domain" description="Small nuclear ribonucleoprotein Prp3 C-terminal" evidence="6">
    <location>
        <begin position="563"/>
        <end position="681"/>
    </location>
</feature>
<dbReference type="PANTHER" id="PTHR14212">
    <property type="entry name" value="U4/U6-ASSOCIATED RNA SPLICING FACTOR-RELATED"/>
    <property type="match status" value="1"/>
</dbReference>
<accession>A0AAV2R354</accession>
<organism evidence="8 9">
    <name type="scientific">Meganyctiphanes norvegica</name>
    <name type="common">Northern krill</name>
    <name type="synonym">Thysanopoda norvegica</name>
    <dbReference type="NCBI Taxonomy" id="48144"/>
    <lineage>
        <taxon>Eukaryota</taxon>
        <taxon>Metazoa</taxon>
        <taxon>Ecdysozoa</taxon>
        <taxon>Arthropoda</taxon>
        <taxon>Crustacea</taxon>
        <taxon>Multicrustacea</taxon>
        <taxon>Malacostraca</taxon>
        <taxon>Eumalacostraca</taxon>
        <taxon>Eucarida</taxon>
        <taxon>Euphausiacea</taxon>
        <taxon>Euphausiidae</taxon>
        <taxon>Meganyctiphanes</taxon>
    </lineage>
</organism>